<dbReference type="OrthoDB" id="9810174at2"/>
<dbReference type="Proteomes" id="UP000027192">
    <property type="component" value="Unassembled WGS sequence"/>
</dbReference>
<accession>A0A066RZN4</accession>
<dbReference type="SUPFAM" id="SSF88874">
    <property type="entry name" value="Receptor-binding domain of short tail fibre protein gp12"/>
    <property type="match status" value="1"/>
</dbReference>
<organism evidence="2 3">
    <name type="scientific">Photobacterium galatheae</name>
    <dbReference type="NCBI Taxonomy" id="1654360"/>
    <lineage>
        <taxon>Bacteria</taxon>
        <taxon>Pseudomonadati</taxon>
        <taxon>Pseudomonadota</taxon>
        <taxon>Gammaproteobacteria</taxon>
        <taxon>Vibrionales</taxon>
        <taxon>Vibrionaceae</taxon>
        <taxon>Photobacterium</taxon>
    </lineage>
</organism>
<sequence length="179" mass="19384">MEPFIGNIQMFGANFYPRNYAYCNGQSITITQNTALYALLGDTFGMVGQTAFKLPDLRGRMPVHPGIFGYTKQQIEQGNTGGLESVSLTTDQLPAHTHQLQVSSQPGNTYRPYKKKTSESTVFASAENGSPVYAQAANLVPMSAKAMGYTGTGTAHDNMQPSTVINFCIALTGIFPDRD</sequence>
<protein>
    <recommendedName>
        <fullName evidence="1">Phage tail collar domain-containing protein</fullName>
    </recommendedName>
</protein>
<comment type="caution">
    <text evidence="2">The sequence shown here is derived from an EMBL/GenBank/DDBJ whole genome shotgun (WGS) entry which is preliminary data.</text>
</comment>
<dbReference type="RefSeq" id="WP_036748938.1">
    <property type="nucleotide sequence ID" value="NZ_JAGSGC010000002.1"/>
</dbReference>
<dbReference type="EMBL" id="JMIB01000005">
    <property type="protein sequence ID" value="KDM92843.1"/>
    <property type="molecule type" value="Genomic_DNA"/>
</dbReference>
<proteinExistence type="predicted"/>
<evidence type="ECO:0000313" key="3">
    <source>
        <dbReference type="Proteomes" id="UP000027192"/>
    </source>
</evidence>
<feature type="domain" description="Phage tail collar" evidence="1">
    <location>
        <begin position="6"/>
        <end position="62"/>
    </location>
</feature>
<reference evidence="2 3" key="1">
    <citation type="submission" date="2014-04" db="EMBL/GenBank/DDBJ databases">
        <title>Draft genome sequence of Photobacterium halotolerans S2753: a solonamide, ngercheumicin and holomycin producer.</title>
        <authorList>
            <person name="Machado H.R."/>
            <person name="Gram L."/>
        </authorList>
    </citation>
    <scope>NUCLEOTIDE SEQUENCE [LARGE SCALE GENOMIC DNA]</scope>
    <source>
        <strain evidence="2 3">S2753</strain>
    </source>
</reference>
<evidence type="ECO:0000259" key="1">
    <source>
        <dbReference type="Pfam" id="PF07484"/>
    </source>
</evidence>
<dbReference type="Pfam" id="PF07484">
    <property type="entry name" value="Collar"/>
    <property type="match status" value="1"/>
</dbReference>
<gene>
    <name evidence="2" type="ORF">EA58_03545</name>
</gene>
<keyword evidence="3" id="KW-1185">Reference proteome</keyword>
<dbReference type="Gene3D" id="3.90.1340.10">
    <property type="entry name" value="Phage tail collar domain"/>
    <property type="match status" value="1"/>
</dbReference>
<name>A0A066RZN4_9GAMM</name>
<dbReference type="STRING" id="1654360.EA58_03545"/>
<dbReference type="InterPro" id="IPR011083">
    <property type="entry name" value="Phage_tail_collar_dom"/>
</dbReference>
<dbReference type="AlphaFoldDB" id="A0A066RZN4"/>
<evidence type="ECO:0000313" key="2">
    <source>
        <dbReference type="EMBL" id="KDM92843.1"/>
    </source>
</evidence>
<dbReference type="InterPro" id="IPR037053">
    <property type="entry name" value="Phage_tail_collar_dom_sf"/>
</dbReference>